<organism evidence="2 3">
    <name type="scientific">Paragonimus heterotremus</name>
    <dbReference type="NCBI Taxonomy" id="100268"/>
    <lineage>
        <taxon>Eukaryota</taxon>
        <taxon>Metazoa</taxon>
        <taxon>Spiralia</taxon>
        <taxon>Lophotrochozoa</taxon>
        <taxon>Platyhelminthes</taxon>
        <taxon>Trematoda</taxon>
        <taxon>Digenea</taxon>
        <taxon>Plagiorchiida</taxon>
        <taxon>Troglotremata</taxon>
        <taxon>Troglotrematidae</taxon>
        <taxon>Paragonimus</taxon>
    </lineage>
</organism>
<sequence>MRLHCASIHNLWLTKAKSFNKLLHSLLSTALSLNYSDSNDVTCFRDNYLCPARNTLTRHLGQSVVRNTDPSDAITHRRRLIQTHSRAAPDNSTITELRNESHPTEPACEAIEEPKVESSRSILQSCE</sequence>
<dbReference type="EMBL" id="LUCH01003260">
    <property type="protein sequence ID" value="KAF5400355.1"/>
    <property type="molecule type" value="Genomic_DNA"/>
</dbReference>
<dbReference type="Proteomes" id="UP000748531">
    <property type="component" value="Unassembled WGS sequence"/>
</dbReference>
<evidence type="ECO:0000256" key="1">
    <source>
        <dbReference type="SAM" id="MobiDB-lite"/>
    </source>
</evidence>
<feature type="compositionally biased region" description="Polar residues" evidence="1">
    <location>
        <begin position="85"/>
        <end position="96"/>
    </location>
</feature>
<protein>
    <submittedName>
        <fullName evidence="2">Uncharacterized protein</fullName>
    </submittedName>
</protein>
<feature type="region of interest" description="Disordered" evidence="1">
    <location>
        <begin position="85"/>
        <end position="127"/>
    </location>
</feature>
<evidence type="ECO:0000313" key="2">
    <source>
        <dbReference type="EMBL" id="KAF5400355.1"/>
    </source>
</evidence>
<proteinExistence type="predicted"/>
<keyword evidence="3" id="KW-1185">Reference proteome</keyword>
<evidence type="ECO:0000313" key="3">
    <source>
        <dbReference type="Proteomes" id="UP000748531"/>
    </source>
</evidence>
<reference evidence="2" key="1">
    <citation type="submission" date="2019-05" db="EMBL/GenBank/DDBJ databases">
        <title>Annotation for the trematode Paragonimus heterotremus.</title>
        <authorList>
            <person name="Choi Y.-J."/>
        </authorList>
    </citation>
    <scope>NUCLEOTIDE SEQUENCE</scope>
    <source>
        <strain evidence="2">LC</strain>
    </source>
</reference>
<accession>A0A8J4SZ36</accession>
<comment type="caution">
    <text evidence="2">The sequence shown here is derived from an EMBL/GenBank/DDBJ whole genome shotgun (WGS) entry which is preliminary data.</text>
</comment>
<gene>
    <name evidence="2" type="ORF">PHET_06301</name>
</gene>
<dbReference type="AlphaFoldDB" id="A0A8J4SZ36"/>
<name>A0A8J4SZ36_9TREM</name>